<dbReference type="Pfam" id="PF13692">
    <property type="entry name" value="Glyco_trans_1_4"/>
    <property type="match status" value="1"/>
</dbReference>
<keyword evidence="2" id="KW-1185">Reference proteome</keyword>
<dbReference type="Proteomes" id="UP000813427">
    <property type="component" value="Unassembled WGS sequence"/>
</dbReference>
<dbReference type="OrthoDB" id="512920at2759"/>
<dbReference type="Gene3D" id="3.40.50.2000">
    <property type="entry name" value="Glycogen Phosphorylase B"/>
    <property type="match status" value="1"/>
</dbReference>
<protein>
    <recommendedName>
        <fullName evidence="3">Glycosyl transferase family 1 domain-containing protein</fullName>
    </recommendedName>
</protein>
<organism evidence="1 2">
    <name type="scientific">Fusarium tricinctum</name>
    <dbReference type="NCBI Taxonomy" id="61284"/>
    <lineage>
        <taxon>Eukaryota</taxon>
        <taxon>Fungi</taxon>
        <taxon>Dikarya</taxon>
        <taxon>Ascomycota</taxon>
        <taxon>Pezizomycotina</taxon>
        <taxon>Sordariomycetes</taxon>
        <taxon>Hypocreomycetidae</taxon>
        <taxon>Hypocreales</taxon>
        <taxon>Nectriaceae</taxon>
        <taxon>Fusarium</taxon>
        <taxon>Fusarium tricinctum species complex</taxon>
    </lineage>
</organism>
<evidence type="ECO:0008006" key="3">
    <source>
        <dbReference type="Google" id="ProtNLM"/>
    </source>
</evidence>
<name>A0A8K0S6V3_9HYPO</name>
<dbReference type="EMBL" id="JAGPXF010000003">
    <property type="protein sequence ID" value="KAH7252686.1"/>
    <property type="molecule type" value="Genomic_DNA"/>
</dbReference>
<dbReference type="SUPFAM" id="SSF53756">
    <property type="entry name" value="UDP-Glycosyltransferase/glycogen phosphorylase"/>
    <property type="match status" value="1"/>
</dbReference>
<evidence type="ECO:0000313" key="1">
    <source>
        <dbReference type="EMBL" id="KAH7252686.1"/>
    </source>
</evidence>
<comment type="caution">
    <text evidence="1">The sequence shown here is derived from an EMBL/GenBank/DDBJ whole genome shotgun (WGS) entry which is preliminary data.</text>
</comment>
<proteinExistence type="predicted"/>
<reference evidence="1" key="1">
    <citation type="journal article" date="2021" name="Nat. Commun.">
        <title>Genetic determinants of endophytism in the Arabidopsis root mycobiome.</title>
        <authorList>
            <person name="Mesny F."/>
            <person name="Miyauchi S."/>
            <person name="Thiergart T."/>
            <person name="Pickel B."/>
            <person name="Atanasova L."/>
            <person name="Karlsson M."/>
            <person name="Huettel B."/>
            <person name="Barry K.W."/>
            <person name="Haridas S."/>
            <person name="Chen C."/>
            <person name="Bauer D."/>
            <person name="Andreopoulos W."/>
            <person name="Pangilinan J."/>
            <person name="LaButti K."/>
            <person name="Riley R."/>
            <person name="Lipzen A."/>
            <person name="Clum A."/>
            <person name="Drula E."/>
            <person name="Henrissat B."/>
            <person name="Kohler A."/>
            <person name="Grigoriev I.V."/>
            <person name="Martin F.M."/>
            <person name="Hacquard S."/>
        </authorList>
    </citation>
    <scope>NUCLEOTIDE SEQUENCE</scope>
    <source>
        <strain evidence="1">MPI-SDFR-AT-0068</strain>
    </source>
</reference>
<dbReference type="AlphaFoldDB" id="A0A8K0S6V3"/>
<sequence length="457" mass="51277">MRIFLIQTAKGLFSSSGGYKANNALLRYLAASGHRVRQLCYSHCGEIDSYLQTLHSSCEYDPPLHTKTLYMRSEDGTSGVDVEVQELCMDDGVEIVALNSEAFENAFGGKMTFHSQLASMSAEYIETGLSPLPLLDFISFLQEEIKRFSPTHILSNDGLSMQASFATDLAYLGMRRIVVVHTAEQLPFGPFAGGMPGHSCTARESDLLHRLDGIWSVSEVIRKYALDYGQLQTRFLFHHPWTYLVGKEHDVPRHLFNWDKKFVGMVNPCAVKGSSIFLNLVRACPKLDFLAYLSWGTDDEIAKQMQDLANITIRPSCTNGDDLWRDIKVLVAPSLWCEAWGMVVVEAHLRGIPVVSSDAGALPESMLGLDYIIPVTHVSGERDEFGVYTIPEQDIRPWVKVVTKLMEDRSEYERVSMNVRNVTKQWLLGHNNKTTIESWLMGMMANSNKHGIASARI</sequence>
<gene>
    <name evidence="1" type="ORF">BKA59DRAFT_395545</name>
</gene>
<evidence type="ECO:0000313" key="2">
    <source>
        <dbReference type="Proteomes" id="UP000813427"/>
    </source>
</evidence>
<accession>A0A8K0S6V3</accession>